<feature type="domain" description="Nicotinate/nicotinamide phosphoribosyltransferase" evidence="10">
    <location>
        <begin position="152"/>
        <end position="331"/>
    </location>
</feature>
<comment type="PTM">
    <text evidence="9">Transiently phosphorylated on a His residue during the reaction cycle. Phosphorylation strongly increases the affinity for substrates and increases the rate of nicotinate D-ribonucleotide production. Dephosphorylation regenerates the low-affinity form of the enzyme, leading to product release.</text>
</comment>
<evidence type="ECO:0000256" key="7">
    <source>
        <dbReference type="ARBA" id="ARBA00022679"/>
    </source>
</evidence>
<dbReference type="GO" id="GO:0005829">
    <property type="term" value="C:cytosol"/>
    <property type="evidence" value="ECO:0007669"/>
    <property type="project" value="TreeGrafter"/>
</dbReference>
<reference evidence="12" key="1">
    <citation type="submission" date="2021-01" db="EMBL/GenBank/DDBJ databases">
        <title>Genome sequence of strain Noviherbaspirillum sp. DKR-6.</title>
        <authorList>
            <person name="Chaudhary D.K."/>
        </authorList>
    </citation>
    <scope>NUCLEOTIDE SEQUENCE</scope>
    <source>
        <strain evidence="12">DKR-6</strain>
    </source>
</reference>
<dbReference type="SUPFAM" id="SSF54675">
    <property type="entry name" value="Nicotinate/Quinolinate PRTase N-terminal domain-like"/>
    <property type="match status" value="1"/>
</dbReference>
<proteinExistence type="inferred from homology"/>
<dbReference type="PIRSF" id="PIRSF000484">
    <property type="entry name" value="NAPRT"/>
    <property type="match status" value="1"/>
</dbReference>
<evidence type="ECO:0000256" key="4">
    <source>
        <dbReference type="ARBA" id="ARBA00022553"/>
    </source>
</evidence>
<evidence type="ECO:0000313" key="12">
    <source>
        <dbReference type="EMBL" id="MBK4737583.1"/>
    </source>
</evidence>
<accession>A0A934SXX8</accession>
<evidence type="ECO:0000256" key="2">
    <source>
        <dbReference type="ARBA" id="ARBA00010897"/>
    </source>
</evidence>
<dbReference type="Pfam" id="PF17767">
    <property type="entry name" value="NAPRTase_N"/>
    <property type="match status" value="1"/>
</dbReference>
<dbReference type="GO" id="GO:0004516">
    <property type="term" value="F:nicotinate phosphoribosyltransferase activity"/>
    <property type="evidence" value="ECO:0007669"/>
    <property type="project" value="UniProtKB-UniRule"/>
</dbReference>
<evidence type="ECO:0000256" key="8">
    <source>
        <dbReference type="ARBA" id="ARBA00048668"/>
    </source>
</evidence>
<dbReference type="NCBIfam" id="TIGR01513">
    <property type="entry name" value="NAPRTase_put"/>
    <property type="match status" value="1"/>
</dbReference>
<dbReference type="RefSeq" id="WP_200596007.1">
    <property type="nucleotide sequence ID" value="NZ_JAEPBG010000013.1"/>
</dbReference>
<keyword evidence="4" id="KW-0597">Phosphoprotein</keyword>
<evidence type="ECO:0000259" key="10">
    <source>
        <dbReference type="Pfam" id="PF04095"/>
    </source>
</evidence>
<dbReference type="NCBIfam" id="NF006696">
    <property type="entry name" value="PRK09243.1-3"/>
    <property type="match status" value="1"/>
</dbReference>
<evidence type="ECO:0000313" key="13">
    <source>
        <dbReference type="Proteomes" id="UP000622890"/>
    </source>
</evidence>
<comment type="catalytic activity">
    <reaction evidence="8 9">
        <text>5-phospho-alpha-D-ribose 1-diphosphate + nicotinate + ATP + H2O = nicotinate beta-D-ribonucleotide + ADP + phosphate + diphosphate</text>
        <dbReference type="Rhea" id="RHEA:36163"/>
        <dbReference type="ChEBI" id="CHEBI:15377"/>
        <dbReference type="ChEBI" id="CHEBI:30616"/>
        <dbReference type="ChEBI" id="CHEBI:32544"/>
        <dbReference type="ChEBI" id="CHEBI:33019"/>
        <dbReference type="ChEBI" id="CHEBI:43474"/>
        <dbReference type="ChEBI" id="CHEBI:57502"/>
        <dbReference type="ChEBI" id="CHEBI:58017"/>
        <dbReference type="ChEBI" id="CHEBI:456216"/>
        <dbReference type="EC" id="6.3.4.21"/>
    </reaction>
</comment>
<dbReference type="NCBIfam" id="NF009131">
    <property type="entry name" value="PRK12484.1"/>
    <property type="match status" value="1"/>
</dbReference>
<dbReference type="InterPro" id="IPR006405">
    <property type="entry name" value="Nic_PRibTrfase_pncB"/>
</dbReference>
<dbReference type="InterPro" id="IPR041525">
    <property type="entry name" value="N/Namide_PRibTrfase"/>
</dbReference>
<dbReference type="Gene3D" id="3.20.140.10">
    <property type="entry name" value="nicotinate phosphoribosyltransferase"/>
    <property type="match status" value="1"/>
</dbReference>
<dbReference type="InterPro" id="IPR036068">
    <property type="entry name" value="Nicotinate_pribotase-like_C"/>
</dbReference>
<dbReference type="Pfam" id="PF04095">
    <property type="entry name" value="NAPRTase"/>
    <property type="match status" value="1"/>
</dbReference>
<dbReference type="GO" id="GO:0016757">
    <property type="term" value="F:glycosyltransferase activity"/>
    <property type="evidence" value="ECO:0007669"/>
    <property type="project" value="UniProtKB-KW"/>
</dbReference>
<comment type="pathway">
    <text evidence="1 9">Cofactor biosynthesis; NAD(+) biosynthesis; nicotinate D-ribonucleotide from nicotinate: step 1/1.</text>
</comment>
<keyword evidence="7 9" id="KW-0808">Transferase</keyword>
<comment type="caution">
    <text evidence="12">The sequence shown here is derived from an EMBL/GenBank/DDBJ whole genome shotgun (WGS) entry which is preliminary data.</text>
</comment>
<organism evidence="12 13">
    <name type="scientific">Noviherbaspirillum pedocola</name>
    <dbReference type="NCBI Taxonomy" id="2801341"/>
    <lineage>
        <taxon>Bacteria</taxon>
        <taxon>Pseudomonadati</taxon>
        <taxon>Pseudomonadota</taxon>
        <taxon>Betaproteobacteria</taxon>
        <taxon>Burkholderiales</taxon>
        <taxon>Oxalobacteraceae</taxon>
        <taxon>Noviherbaspirillum</taxon>
    </lineage>
</organism>
<gene>
    <name evidence="12" type="ORF">JJB74_23435</name>
</gene>
<sequence>MSHYTQSALLTDLYEITMMQAYFSEGMNDRAVFEFFVRKLSPARNFLLAAGLEQVVEYLSGLRFDQDDIAWLRACGLFDPGFIESLRDFRFTGDVDAMPEGTVFFENEPVLRISAPLREAQLVESRIINLLHFQTLIASRAARCVIAAGGRQLIDFGLRRAHGAEAGLLSARASHLAGFDGTATAAAATLFGIPVFGTMAHSYIEAHDYETDAYCRFAHAFPKRTTLLIDTYDTEAAARQVVRLARSLRAQAIAISAVRIDSGDLDAVSRRVRAILDEGDCGDIRIFASGNLDEYALQDLIGKGAPIDGFGIGTRMNTSSDAPYLDCAYKLMEYAGQPRCKHSMGKVNLPGSKQVYRRRDGNGVMVGDMLALHDERIEGDPLLKPVMRDGALVAAPPGLQDIRRYAGSQLAGMPAGLRMLGPAQAYVPSVSPGLLDMARKLDAWLRAQSANDRARWEGEAV</sequence>
<dbReference type="Gene3D" id="3.20.20.70">
    <property type="entry name" value="Aldolase class I"/>
    <property type="match status" value="1"/>
</dbReference>
<evidence type="ECO:0000256" key="1">
    <source>
        <dbReference type="ARBA" id="ARBA00004952"/>
    </source>
</evidence>
<evidence type="ECO:0000256" key="5">
    <source>
        <dbReference type="ARBA" id="ARBA00022598"/>
    </source>
</evidence>
<evidence type="ECO:0000259" key="11">
    <source>
        <dbReference type="Pfam" id="PF17767"/>
    </source>
</evidence>
<dbReference type="EMBL" id="JAEPBG010000013">
    <property type="protein sequence ID" value="MBK4737583.1"/>
    <property type="molecule type" value="Genomic_DNA"/>
</dbReference>
<dbReference type="Proteomes" id="UP000622890">
    <property type="component" value="Unassembled WGS sequence"/>
</dbReference>
<dbReference type="GO" id="GO:0034355">
    <property type="term" value="P:NAD+ biosynthetic process via the salvage pathway"/>
    <property type="evidence" value="ECO:0007669"/>
    <property type="project" value="TreeGrafter"/>
</dbReference>
<dbReference type="InterPro" id="IPR007229">
    <property type="entry name" value="Nic_PRibTrfase-Fam"/>
</dbReference>
<keyword evidence="12" id="KW-0328">Glycosyltransferase</keyword>
<dbReference type="AlphaFoldDB" id="A0A934SXX8"/>
<dbReference type="EC" id="6.3.4.21" evidence="3 9"/>
<dbReference type="InterPro" id="IPR013785">
    <property type="entry name" value="Aldolase_TIM"/>
</dbReference>
<evidence type="ECO:0000256" key="3">
    <source>
        <dbReference type="ARBA" id="ARBA00013236"/>
    </source>
</evidence>
<evidence type="ECO:0000256" key="6">
    <source>
        <dbReference type="ARBA" id="ARBA00022642"/>
    </source>
</evidence>
<dbReference type="PANTHER" id="PTHR11098:SF1">
    <property type="entry name" value="NICOTINATE PHOSPHORIBOSYLTRANSFERASE"/>
    <property type="match status" value="1"/>
</dbReference>
<comment type="function">
    <text evidence="9">Catalyzes the first step in the biosynthesis of NAD from nicotinic acid, the ATP-dependent synthesis of beta-nicotinate D-ribonucleotide from nicotinate and 5-phospho-D-ribose 1-phosphate.</text>
</comment>
<dbReference type="InterPro" id="IPR040727">
    <property type="entry name" value="NAPRTase_N"/>
</dbReference>
<dbReference type="CDD" id="cd01570">
    <property type="entry name" value="NAPRTase_A"/>
    <property type="match status" value="1"/>
</dbReference>
<comment type="similarity">
    <text evidence="2 9">Belongs to the NAPRTase family.</text>
</comment>
<keyword evidence="13" id="KW-1185">Reference proteome</keyword>
<keyword evidence="5 9" id="KW-0436">Ligase</keyword>
<protein>
    <recommendedName>
        <fullName evidence="3 9">Nicotinate phosphoribosyltransferase</fullName>
        <ecNumber evidence="3 9">6.3.4.21</ecNumber>
    </recommendedName>
</protein>
<dbReference type="PANTHER" id="PTHR11098">
    <property type="entry name" value="NICOTINATE PHOSPHORIBOSYLTRANSFERASE"/>
    <property type="match status" value="1"/>
</dbReference>
<dbReference type="SUPFAM" id="SSF51690">
    <property type="entry name" value="Nicotinate/Quinolinate PRTase C-terminal domain-like"/>
    <property type="match status" value="1"/>
</dbReference>
<feature type="domain" description="Nicotinate phosphoribosyltransferase N-terminal" evidence="11">
    <location>
        <begin position="9"/>
        <end position="131"/>
    </location>
</feature>
<name>A0A934SXX8_9BURK</name>
<keyword evidence="6 9" id="KW-0662">Pyridine nucleotide biosynthesis</keyword>
<evidence type="ECO:0000256" key="9">
    <source>
        <dbReference type="RuleBase" id="RU365100"/>
    </source>
</evidence>